<dbReference type="GO" id="GO:0004072">
    <property type="term" value="F:aspartate kinase activity"/>
    <property type="evidence" value="ECO:0007669"/>
    <property type="project" value="UniProtKB-EC"/>
</dbReference>
<keyword evidence="1" id="KW-0808">Transferase</keyword>
<proteinExistence type="predicted"/>
<dbReference type="Proteomes" id="UP000233649">
    <property type="component" value="Unassembled WGS sequence"/>
</dbReference>
<sequence length="27" mass="3189">RITCIIEEDKVKDAVRAIHKAFEMEKD</sequence>
<evidence type="ECO:0000313" key="1">
    <source>
        <dbReference type="EMBL" id="PKH46210.1"/>
    </source>
</evidence>
<dbReference type="EC" id="2.7.2.4" evidence="1"/>
<dbReference type="AlphaFoldDB" id="A0A2J1DVQ6"/>
<reference evidence="1 2" key="1">
    <citation type="journal article" date="2017" name="FEMS Microbiol. Ecol.">
        <title>Reconstructed genomes of novel Dehalococcoides mccartyi strains from 1,2,3,4-tetrachlorodibenzo-p-dioxin-dechlorinating enrichment cultures reveal divergent reductive dehalogenase gene profiles.</title>
        <authorList>
            <person name="Dam H.T."/>
            <person name="Vollmers J."/>
            <person name="Kaster A.K."/>
            <person name="Haggblom M.M."/>
        </authorList>
    </citation>
    <scope>NUCLEOTIDE SEQUENCE [LARGE SCALE GENOMIC DNA]</scope>
    <source>
        <strain evidence="1 2">H1-3-2.001</strain>
    </source>
</reference>
<evidence type="ECO:0000313" key="2">
    <source>
        <dbReference type="Proteomes" id="UP000233649"/>
    </source>
</evidence>
<keyword evidence="1" id="KW-0418">Kinase</keyword>
<organism evidence="1 2">
    <name type="scientific">Dehalococcoides mccartyi</name>
    <dbReference type="NCBI Taxonomy" id="61435"/>
    <lineage>
        <taxon>Bacteria</taxon>
        <taxon>Bacillati</taxon>
        <taxon>Chloroflexota</taxon>
        <taxon>Dehalococcoidia</taxon>
        <taxon>Dehalococcoidales</taxon>
        <taxon>Dehalococcoidaceae</taxon>
        <taxon>Dehalococcoides</taxon>
    </lineage>
</organism>
<name>A0A2J1DVQ6_9CHLR</name>
<dbReference type="Gene3D" id="3.30.2130.10">
    <property type="entry name" value="VC0802-like"/>
    <property type="match status" value="1"/>
</dbReference>
<gene>
    <name evidence="1" type="ORF">CVH13_01202</name>
</gene>
<feature type="non-terminal residue" evidence="1">
    <location>
        <position position="1"/>
    </location>
</feature>
<dbReference type="EMBL" id="PHFD01000237">
    <property type="protein sequence ID" value="PKH46210.1"/>
    <property type="molecule type" value="Genomic_DNA"/>
</dbReference>
<comment type="caution">
    <text evidence="1">The sequence shown here is derived from an EMBL/GenBank/DDBJ whole genome shotgun (WGS) entry which is preliminary data.</text>
</comment>
<accession>A0A2J1DVQ6</accession>
<protein>
    <submittedName>
        <fullName evidence="1">Aspartate kinase</fullName>
        <ecNumber evidence="1">2.7.2.4</ecNumber>
    </submittedName>
</protein>